<sequence>MSAWLLQPNLPGLAKISGRIDFEAWQALQLRSTSK</sequence>
<evidence type="ECO:0000313" key="1">
    <source>
        <dbReference type="EMBL" id="QDS89632.1"/>
    </source>
</evidence>
<evidence type="ECO:0000313" key="2">
    <source>
        <dbReference type="Proteomes" id="UP000319557"/>
    </source>
</evidence>
<dbReference type="Proteomes" id="UP000319557">
    <property type="component" value="Chromosome"/>
</dbReference>
<dbReference type="KEGG" id="ruv:EC9_38320"/>
<dbReference type="EMBL" id="CP036261">
    <property type="protein sequence ID" value="QDS89632.1"/>
    <property type="molecule type" value="Genomic_DNA"/>
</dbReference>
<organism evidence="1 2">
    <name type="scientific">Rosistilla ulvae</name>
    <dbReference type="NCBI Taxonomy" id="1930277"/>
    <lineage>
        <taxon>Bacteria</taxon>
        <taxon>Pseudomonadati</taxon>
        <taxon>Planctomycetota</taxon>
        <taxon>Planctomycetia</taxon>
        <taxon>Pirellulales</taxon>
        <taxon>Pirellulaceae</taxon>
        <taxon>Rosistilla</taxon>
    </lineage>
</organism>
<gene>
    <name evidence="1" type="ORF">EC9_38320</name>
</gene>
<reference evidence="1 2" key="1">
    <citation type="submission" date="2019-02" db="EMBL/GenBank/DDBJ databases">
        <title>Deep-cultivation of Planctomycetes and their phenomic and genomic characterization uncovers novel biology.</title>
        <authorList>
            <person name="Wiegand S."/>
            <person name="Jogler M."/>
            <person name="Boedeker C."/>
            <person name="Pinto D."/>
            <person name="Vollmers J."/>
            <person name="Rivas-Marin E."/>
            <person name="Kohn T."/>
            <person name="Peeters S.H."/>
            <person name="Heuer A."/>
            <person name="Rast P."/>
            <person name="Oberbeckmann S."/>
            <person name="Bunk B."/>
            <person name="Jeske O."/>
            <person name="Meyerdierks A."/>
            <person name="Storesund J.E."/>
            <person name="Kallscheuer N."/>
            <person name="Luecker S."/>
            <person name="Lage O.M."/>
            <person name="Pohl T."/>
            <person name="Merkel B.J."/>
            <person name="Hornburger P."/>
            <person name="Mueller R.-W."/>
            <person name="Bruemmer F."/>
            <person name="Labrenz M."/>
            <person name="Spormann A.M."/>
            <person name="Op den Camp H."/>
            <person name="Overmann J."/>
            <person name="Amann R."/>
            <person name="Jetten M.S.M."/>
            <person name="Mascher T."/>
            <person name="Medema M.H."/>
            <person name="Devos D.P."/>
            <person name="Kaster A.-K."/>
            <person name="Ovreas L."/>
            <person name="Rohde M."/>
            <person name="Galperin M.Y."/>
            <person name="Jogler C."/>
        </authorList>
    </citation>
    <scope>NUCLEOTIDE SEQUENCE [LARGE SCALE GENOMIC DNA]</scope>
    <source>
        <strain evidence="1 2">EC9</strain>
    </source>
</reference>
<proteinExistence type="predicted"/>
<dbReference type="AlphaFoldDB" id="A0A517M429"/>
<accession>A0A517M429</accession>
<protein>
    <submittedName>
        <fullName evidence="1">Uncharacterized protein</fullName>
    </submittedName>
</protein>
<keyword evidence="2" id="KW-1185">Reference proteome</keyword>
<name>A0A517M429_9BACT</name>